<feature type="signal peptide" evidence="1">
    <location>
        <begin position="1"/>
        <end position="25"/>
    </location>
</feature>
<keyword evidence="1" id="KW-0732">Signal</keyword>
<evidence type="ECO:0000313" key="2">
    <source>
        <dbReference type="EMBL" id="CAG6741293.1"/>
    </source>
</evidence>
<accession>A0A8D8Z5G2</accession>
<feature type="chain" id="PRO_5035639246" evidence="1">
    <location>
        <begin position="26"/>
        <end position="504"/>
    </location>
</feature>
<organism evidence="2">
    <name type="scientific">Cacopsylla melanoneura</name>
    <dbReference type="NCBI Taxonomy" id="428564"/>
    <lineage>
        <taxon>Eukaryota</taxon>
        <taxon>Metazoa</taxon>
        <taxon>Ecdysozoa</taxon>
        <taxon>Arthropoda</taxon>
        <taxon>Hexapoda</taxon>
        <taxon>Insecta</taxon>
        <taxon>Pterygota</taxon>
        <taxon>Neoptera</taxon>
        <taxon>Paraneoptera</taxon>
        <taxon>Hemiptera</taxon>
        <taxon>Sternorrhyncha</taxon>
        <taxon>Psylloidea</taxon>
        <taxon>Psyllidae</taxon>
        <taxon>Psyllinae</taxon>
        <taxon>Cacopsylla</taxon>
    </lineage>
</organism>
<reference evidence="2" key="1">
    <citation type="submission" date="2021-05" db="EMBL/GenBank/DDBJ databases">
        <authorList>
            <person name="Alioto T."/>
            <person name="Alioto T."/>
            <person name="Gomez Garrido J."/>
        </authorList>
    </citation>
    <scope>NUCLEOTIDE SEQUENCE</scope>
</reference>
<sequence>MAPNVNIFLVCQFPLVLKIICVVQARPNDMAHGNDITKSSRIPAKIEYGKHYVTRTFSPASAVSVSDPPPNKKRIRVRRIRRTTEKSITSIERTTLDVTTPSPTNTEQVTSRSRKYTTNWGRYTTNYKGASLPYKLILFPEVLKVKHNITKWWDPRHTEWFNYFTGHTLKTRWIPYTIRVYPLRALHTVYQMAIPGEMNKFIRNYGDPIVTTEPAHWVHRNFIEMEDQLSEGPPRAYRGVFWYEENNISCPHPVVTNTMTPYTGPPLIEFFDCDQFPHNYHYGFDDSQLYSEDAHLADKFGSIAKISSEMSESRDDGPRRLGAKAFDLKRMKNSEQNDFSVENLETIKNQTYLEILGKTNTTPADGLLTKVMRKTNRKGRFVSTRRWNTTAKRDTQYPDGGMDVRDTAEFEEMMAEYMNMDDRQDIQARKSRRRQIRTVCGQLISTIKRKLNTIWWKTFWRQTGTTPTTELFGKSTPWYRRLHTLLGDVPKMYSDEDSGGIEIV</sequence>
<dbReference type="AlphaFoldDB" id="A0A8D8Z5G2"/>
<name>A0A8D8Z5G2_9HEMI</name>
<protein>
    <submittedName>
        <fullName evidence="2">Uncharacterized protein</fullName>
    </submittedName>
</protein>
<dbReference type="EMBL" id="HBUF01424983">
    <property type="protein sequence ID" value="CAG6741293.1"/>
    <property type="molecule type" value="Transcribed_RNA"/>
</dbReference>
<evidence type="ECO:0000256" key="1">
    <source>
        <dbReference type="SAM" id="SignalP"/>
    </source>
</evidence>
<dbReference type="EMBL" id="HBUF01424984">
    <property type="protein sequence ID" value="CAG6741294.1"/>
    <property type="molecule type" value="Transcribed_RNA"/>
</dbReference>
<proteinExistence type="predicted"/>